<evidence type="ECO:0000313" key="5">
    <source>
        <dbReference type="EMBL" id="KKT57042.1"/>
    </source>
</evidence>
<name>A0A0G1KL66_9BACT</name>
<dbReference type="InterPro" id="IPR001845">
    <property type="entry name" value="HTH_ArsR_DNA-bd_dom"/>
</dbReference>
<feature type="domain" description="HTH arsR-type" evidence="4">
    <location>
        <begin position="1"/>
        <end position="87"/>
    </location>
</feature>
<dbReference type="EMBL" id="LCIN01000008">
    <property type="protein sequence ID" value="KKT57042.1"/>
    <property type="molecule type" value="Genomic_DNA"/>
</dbReference>
<keyword evidence="3" id="KW-0804">Transcription</keyword>
<dbReference type="InterPro" id="IPR051081">
    <property type="entry name" value="HTH_MetalResp_TranReg"/>
</dbReference>
<dbReference type="InterPro" id="IPR036388">
    <property type="entry name" value="WH-like_DNA-bd_sf"/>
</dbReference>
<dbReference type="InterPro" id="IPR011991">
    <property type="entry name" value="ArsR-like_HTH"/>
</dbReference>
<evidence type="ECO:0000313" key="6">
    <source>
        <dbReference type="Proteomes" id="UP000033977"/>
    </source>
</evidence>
<dbReference type="PANTHER" id="PTHR33154">
    <property type="entry name" value="TRANSCRIPTIONAL REGULATOR, ARSR FAMILY"/>
    <property type="match status" value="1"/>
</dbReference>
<dbReference type="Pfam" id="PF01022">
    <property type="entry name" value="HTH_5"/>
    <property type="match status" value="1"/>
</dbReference>
<dbReference type="PANTHER" id="PTHR33154:SF33">
    <property type="entry name" value="TRANSCRIPTIONAL REPRESSOR SDPR"/>
    <property type="match status" value="1"/>
</dbReference>
<evidence type="ECO:0000256" key="1">
    <source>
        <dbReference type="ARBA" id="ARBA00023015"/>
    </source>
</evidence>
<gene>
    <name evidence="5" type="ORF">UW49_C0008G0004</name>
</gene>
<evidence type="ECO:0000256" key="3">
    <source>
        <dbReference type="ARBA" id="ARBA00023163"/>
    </source>
</evidence>
<dbReference type="SUPFAM" id="SSF46785">
    <property type="entry name" value="Winged helix' DNA-binding domain"/>
    <property type="match status" value="1"/>
</dbReference>
<dbReference type="InterPro" id="IPR036390">
    <property type="entry name" value="WH_DNA-bd_sf"/>
</dbReference>
<organism evidence="5 6">
    <name type="scientific">Candidatus Giovannonibacteria bacterium GW2011_GWB1_44_23</name>
    <dbReference type="NCBI Taxonomy" id="1618652"/>
    <lineage>
        <taxon>Bacteria</taxon>
        <taxon>Candidatus Giovannoniibacteriota</taxon>
    </lineage>
</organism>
<dbReference type="Proteomes" id="UP000033977">
    <property type="component" value="Unassembled WGS sequence"/>
</dbReference>
<dbReference type="Gene3D" id="1.10.10.10">
    <property type="entry name" value="Winged helix-like DNA-binding domain superfamily/Winged helix DNA-binding domain"/>
    <property type="match status" value="1"/>
</dbReference>
<dbReference type="PROSITE" id="PS50987">
    <property type="entry name" value="HTH_ARSR_2"/>
    <property type="match status" value="1"/>
</dbReference>
<dbReference type="AlphaFoldDB" id="A0A0G1KL66"/>
<dbReference type="CDD" id="cd00090">
    <property type="entry name" value="HTH_ARSR"/>
    <property type="match status" value="1"/>
</dbReference>
<comment type="caution">
    <text evidence="5">The sequence shown here is derived from an EMBL/GenBank/DDBJ whole genome shotgun (WGS) entry which is preliminary data.</text>
</comment>
<reference evidence="5 6" key="1">
    <citation type="journal article" date="2015" name="Nature">
        <title>rRNA introns, odd ribosomes, and small enigmatic genomes across a large radiation of phyla.</title>
        <authorList>
            <person name="Brown C.T."/>
            <person name="Hug L.A."/>
            <person name="Thomas B.C."/>
            <person name="Sharon I."/>
            <person name="Castelle C.J."/>
            <person name="Singh A."/>
            <person name="Wilkins M.J."/>
            <person name="Williams K.H."/>
            <person name="Banfield J.F."/>
        </authorList>
    </citation>
    <scope>NUCLEOTIDE SEQUENCE [LARGE SCALE GENOMIC DNA]</scope>
</reference>
<dbReference type="SMART" id="SM00418">
    <property type="entry name" value="HTH_ARSR"/>
    <property type="match status" value="1"/>
</dbReference>
<dbReference type="PRINTS" id="PR00778">
    <property type="entry name" value="HTHARSR"/>
</dbReference>
<dbReference type="GO" id="GO:0003677">
    <property type="term" value="F:DNA binding"/>
    <property type="evidence" value="ECO:0007669"/>
    <property type="project" value="UniProtKB-KW"/>
</dbReference>
<evidence type="ECO:0000256" key="2">
    <source>
        <dbReference type="ARBA" id="ARBA00023125"/>
    </source>
</evidence>
<accession>A0A0G1KL66</accession>
<evidence type="ECO:0000259" key="4">
    <source>
        <dbReference type="PROSITE" id="PS50987"/>
    </source>
</evidence>
<protein>
    <submittedName>
        <fullName evidence="5">Regulatory protein ArsR</fullName>
    </submittedName>
</protein>
<proteinExistence type="predicted"/>
<dbReference type="NCBIfam" id="NF033788">
    <property type="entry name" value="HTH_metalloreg"/>
    <property type="match status" value="1"/>
</dbReference>
<sequence length="87" mass="10032">MKNLERMLKALANKRRLEILRALKKEFGDELSVGETAEKINLSFKATSRHLKLLTDADILEKEQRGIQVFYRIGSKDGLIKYILSIL</sequence>
<keyword evidence="2" id="KW-0238">DNA-binding</keyword>
<keyword evidence="1" id="KW-0805">Transcription regulation</keyword>
<dbReference type="GO" id="GO:0003700">
    <property type="term" value="F:DNA-binding transcription factor activity"/>
    <property type="evidence" value="ECO:0007669"/>
    <property type="project" value="InterPro"/>
</dbReference>